<dbReference type="InterPro" id="IPR012788">
    <property type="entry name" value="Decarb_PcaC"/>
</dbReference>
<dbReference type="Proteomes" id="UP001017257">
    <property type="component" value="Chromosome"/>
</dbReference>
<name>A0ABY5RKM6_9HYPH</name>
<feature type="domain" description="Carboxymuconolactone decarboxylase-like" evidence="1">
    <location>
        <begin position="39"/>
        <end position="121"/>
    </location>
</feature>
<dbReference type="EC" id="4.1.1.44" evidence="2"/>
<protein>
    <submittedName>
        <fullName evidence="2">4-carboxymuconolactone decarboxylase</fullName>
        <ecNumber evidence="2">4.1.1.44</ecNumber>
    </submittedName>
</protein>
<dbReference type="InterPro" id="IPR029032">
    <property type="entry name" value="AhpD-like"/>
</dbReference>
<dbReference type="GO" id="GO:0047575">
    <property type="term" value="F:4-carboxymuconolactone decarboxylase activity"/>
    <property type="evidence" value="ECO:0007669"/>
    <property type="project" value="UniProtKB-EC"/>
</dbReference>
<dbReference type="Gene3D" id="1.20.1290.10">
    <property type="entry name" value="AhpD-like"/>
    <property type="match status" value="1"/>
</dbReference>
<dbReference type="SUPFAM" id="SSF69118">
    <property type="entry name" value="AhpD-like"/>
    <property type="match status" value="1"/>
</dbReference>
<dbReference type="InterPro" id="IPR003779">
    <property type="entry name" value="CMD-like"/>
</dbReference>
<sequence>MSEQERSERYKAGMAVRREVLGDAHVDRATAQMTEFDADFQTFITEGAWGSVWSRPGFTKRERSIVTIALLAALGQDEEVAMHVRATRNTGATKEDIKEALLHVAVYAGVPAANHAIKIVKKTFADMEAASEQEGGSGRNKHE</sequence>
<dbReference type="PANTHER" id="PTHR33570">
    <property type="entry name" value="4-CARBOXYMUCONOLACTONE DECARBOXYLASE FAMILY PROTEIN"/>
    <property type="match status" value="1"/>
</dbReference>
<evidence type="ECO:0000313" key="3">
    <source>
        <dbReference type="Proteomes" id="UP001017257"/>
    </source>
</evidence>
<evidence type="ECO:0000313" key="2">
    <source>
        <dbReference type="EMBL" id="UVF17533.1"/>
    </source>
</evidence>
<dbReference type="NCBIfam" id="TIGR02425">
    <property type="entry name" value="decarb_PcaC"/>
    <property type="match status" value="1"/>
</dbReference>
<dbReference type="EMBL" id="CP102845">
    <property type="protein sequence ID" value="UVF17533.1"/>
    <property type="molecule type" value="Genomic_DNA"/>
</dbReference>
<gene>
    <name evidence="2" type="primary">pcaC</name>
    <name evidence="2" type="ORF">HPT29_013320</name>
</gene>
<reference evidence="2" key="1">
    <citation type="submission" date="2022-08" db="EMBL/GenBank/DDBJ databases">
        <title>Microvirga terrae sp. nov., isolated from soil.</title>
        <authorList>
            <person name="Kim K.H."/>
            <person name="Seo Y.L."/>
            <person name="Kim J.M."/>
            <person name="Lee J.K."/>
            <person name="Han D.M."/>
            <person name="Jeon C.O."/>
        </authorList>
    </citation>
    <scope>NUCLEOTIDE SEQUENCE</scope>
    <source>
        <strain evidence="2">R24</strain>
    </source>
</reference>
<evidence type="ECO:0000259" key="1">
    <source>
        <dbReference type="Pfam" id="PF02627"/>
    </source>
</evidence>
<keyword evidence="2" id="KW-0456">Lyase</keyword>
<keyword evidence="3" id="KW-1185">Reference proteome</keyword>
<organism evidence="2 3">
    <name type="scientific">Microvirga terrae</name>
    <dbReference type="NCBI Taxonomy" id="2740529"/>
    <lineage>
        <taxon>Bacteria</taxon>
        <taxon>Pseudomonadati</taxon>
        <taxon>Pseudomonadota</taxon>
        <taxon>Alphaproteobacteria</taxon>
        <taxon>Hyphomicrobiales</taxon>
        <taxon>Methylobacteriaceae</taxon>
        <taxon>Microvirga</taxon>
    </lineage>
</organism>
<dbReference type="PANTHER" id="PTHR33570:SF2">
    <property type="entry name" value="CARBOXYMUCONOLACTONE DECARBOXYLASE-LIKE DOMAIN-CONTAINING PROTEIN"/>
    <property type="match status" value="1"/>
</dbReference>
<dbReference type="InterPro" id="IPR052512">
    <property type="entry name" value="4CMD/NDH-1_regulator"/>
</dbReference>
<proteinExistence type="predicted"/>
<dbReference type="Pfam" id="PF02627">
    <property type="entry name" value="CMD"/>
    <property type="match status" value="1"/>
</dbReference>
<accession>A0ABY5RKM6</accession>